<dbReference type="EMBL" id="JBAHYK010001363">
    <property type="protein sequence ID" value="KAL0568334.1"/>
    <property type="molecule type" value="Genomic_DNA"/>
</dbReference>
<feature type="chain" id="PRO_5045477383" evidence="1">
    <location>
        <begin position="20"/>
        <end position="146"/>
    </location>
</feature>
<organism evidence="2 3">
    <name type="scientific">Marasmius crinis-equi</name>
    <dbReference type="NCBI Taxonomy" id="585013"/>
    <lineage>
        <taxon>Eukaryota</taxon>
        <taxon>Fungi</taxon>
        <taxon>Dikarya</taxon>
        <taxon>Basidiomycota</taxon>
        <taxon>Agaricomycotina</taxon>
        <taxon>Agaricomycetes</taxon>
        <taxon>Agaricomycetidae</taxon>
        <taxon>Agaricales</taxon>
        <taxon>Marasmiineae</taxon>
        <taxon>Marasmiaceae</taxon>
        <taxon>Marasmius</taxon>
    </lineage>
</organism>
<reference evidence="2 3" key="1">
    <citation type="submission" date="2024-02" db="EMBL/GenBank/DDBJ databases">
        <title>A draft genome for the cacao thread blight pathogen Marasmius crinis-equi.</title>
        <authorList>
            <person name="Cohen S.P."/>
            <person name="Baruah I.K."/>
            <person name="Amoako-Attah I."/>
            <person name="Bukari Y."/>
            <person name="Meinhardt L.W."/>
            <person name="Bailey B.A."/>
        </authorList>
    </citation>
    <scope>NUCLEOTIDE SEQUENCE [LARGE SCALE GENOMIC DNA]</scope>
    <source>
        <strain evidence="2 3">GH-76</strain>
    </source>
</reference>
<gene>
    <name evidence="2" type="ORF">V5O48_013656</name>
</gene>
<evidence type="ECO:0000256" key="1">
    <source>
        <dbReference type="SAM" id="SignalP"/>
    </source>
</evidence>
<comment type="caution">
    <text evidence="2">The sequence shown here is derived from an EMBL/GenBank/DDBJ whole genome shotgun (WGS) entry which is preliminary data.</text>
</comment>
<accession>A0ABR3EZK3</accession>
<sequence>MKFFGSVLFAVLAATSAAAQKANIAQPTSSSDVQAGSDINVEVDRPNFQSSANEVSIVLGLVSCPDSSQPCRAPQEGGGIGKILYQGPYNPQFGGYFALPPHQNFTLNIPTDTPKGNAQLSLTQFSLVGASLDPNLFYDVVHVNIV</sequence>
<dbReference type="InterPro" id="IPR045469">
    <property type="entry name" value="Nis1"/>
</dbReference>
<keyword evidence="1" id="KW-0732">Signal</keyword>
<dbReference type="Pfam" id="PF19271">
    <property type="entry name" value="Nis1"/>
    <property type="match status" value="1"/>
</dbReference>
<protein>
    <submittedName>
        <fullName evidence="2">Uncharacterized protein</fullName>
    </submittedName>
</protein>
<keyword evidence="3" id="KW-1185">Reference proteome</keyword>
<feature type="signal peptide" evidence="1">
    <location>
        <begin position="1"/>
        <end position="19"/>
    </location>
</feature>
<dbReference type="Proteomes" id="UP001465976">
    <property type="component" value="Unassembled WGS sequence"/>
</dbReference>
<proteinExistence type="predicted"/>
<evidence type="ECO:0000313" key="2">
    <source>
        <dbReference type="EMBL" id="KAL0568334.1"/>
    </source>
</evidence>
<name>A0ABR3EZK3_9AGAR</name>
<evidence type="ECO:0000313" key="3">
    <source>
        <dbReference type="Proteomes" id="UP001465976"/>
    </source>
</evidence>